<feature type="non-terminal residue" evidence="1">
    <location>
        <position position="1"/>
    </location>
</feature>
<dbReference type="AlphaFoldDB" id="A0A383B603"/>
<dbReference type="EMBL" id="UINC01197606">
    <property type="protein sequence ID" value="SVE15179.1"/>
    <property type="molecule type" value="Genomic_DNA"/>
</dbReference>
<organism evidence="1">
    <name type="scientific">marine metagenome</name>
    <dbReference type="NCBI Taxonomy" id="408172"/>
    <lineage>
        <taxon>unclassified sequences</taxon>
        <taxon>metagenomes</taxon>
        <taxon>ecological metagenomes</taxon>
    </lineage>
</organism>
<evidence type="ECO:0000313" key="1">
    <source>
        <dbReference type="EMBL" id="SVE15179.1"/>
    </source>
</evidence>
<name>A0A383B603_9ZZZZ</name>
<accession>A0A383B603</accession>
<sequence length="247" mass="27968">NFSETLYNGSLTQRIRIKHCFDSDCNEQDLEPLGAPYYPYTEDLLDNGTDLRSRLVFTNRDDLSTHTYYLNGVELTDTHTWIYVDLSDDFSGADELTHGTKYDIGFVIYDQYGNEYDKERDWIDNATYDIVPPEVYIGYGDAPIADNYPPDYDNPGLTKAGDFIIWARFGTPASPDNVYGSPKIAINHRGLGDLTERNMSRYGGNRSIWYYSYTVNTYTGTNEGVDLYVDGTATVTITGATDDARNE</sequence>
<protein>
    <submittedName>
        <fullName evidence="1">Uncharacterized protein</fullName>
    </submittedName>
</protein>
<feature type="non-terminal residue" evidence="1">
    <location>
        <position position="247"/>
    </location>
</feature>
<reference evidence="1" key="1">
    <citation type="submission" date="2018-05" db="EMBL/GenBank/DDBJ databases">
        <authorList>
            <person name="Lanie J.A."/>
            <person name="Ng W.-L."/>
            <person name="Kazmierczak K.M."/>
            <person name="Andrzejewski T.M."/>
            <person name="Davidsen T.M."/>
            <person name="Wayne K.J."/>
            <person name="Tettelin H."/>
            <person name="Glass J.I."/>
            <person name="Rusch D."/>
            <person name="Podicherti R."/>
            <person name="Tsui H.-C.T."/>
            <person name="Winkler M.E."/>
        </authorList>
    </citation>
    <scope>NUCLEOTIDE SEQUENCE</scope>
</reference>
<proteinExistence type="predicted"/>
<gene>
    <name evidence="1" type="ORF">METZ01_LOCUS468033</name>
</gene>